<keyword evidence="1" id="KW-0472">Membrane</keyword>
<comment type="caution">
    <text evidence="2">The sequence shown here is derived from an EMBL/GenBank/DDBJ whole genome shotgun (WGS) entry which is preliminary data.</text>
</comment>
<dbReference type="EMBL" id="NWSV01000005">
    <property type="protein sequence ID" value="PDT04229.1"/>
    <property type="molecule type" value="Genomic_DNA"/>
</dbReference>
<organism evidence="2 3">
    <name type="scientific">Rhizobium chutanense</name>
    <dbReference type="NCBI Taxonomy" id="2035448"/>
    <lineage>
        <taxon>Bacteria</taxon>
        <taxon>Pseudomonadati</taxon>
        <taxon>Pseudomonadota</taxon>
        <taxon>Alphaproteobacteria</taxon>
        <taxon>Hyphomicrobiales</taxon>
        <taxon>Rhizobiaceae</taxon>
        <taxon>Rhizobium/Agrobacterium group</taxon>
        <taxon>Rhizobium</taxon>
    </lineage>
</organism>
<name>A0A2A6JE95_9HYPH</name>
<keyword evidence="1" id="KW-1133">Transmembrane helix</keyword>
<evidence type="ECO:0000313" key="2">
    <source>
        <dbReference type="EMBL" id="PDT04229.1"/>
    </source>
</evidence>
<proteinExistence type="predicted"/>
<feature type="transmembrane region" description="Helical" evidence="1">
    <location>
        <begin position="67"/>
        <end position="87"/>
    </location>
</feature>
<evidence type="ECO:0000313" key="3">
    <source>
        <dbReference type="Proteomes" id="UP000220768"/>
    </source>
</evidence>
<keyword evidence="1" id="KW-0812">Transmembrane</keyword>
<dbReference type="Proteomes" id="UP000220768">
    <property type="component" value="Unassembled WGS sequence"/>
</dbReference>
<sequence>MTAPRIFSDALETAQAAIMQHIIMPPQFIMTGMPPDIIDIMRLQHSMNMSLSMPSIGFISQTMPSAVMVHFMAPIIIIIGIIAPFIMGMPDIIGIIPPIIGFIMAGIMLFIIGIMFMAGFIVSLRSIQQRFAFQ</sequence>
<feature type="transmembrane region" description="Helical" evidence="1">
    <location>
        <begin position="99"/>
        <end position="124"/>
    </location>
</feature>
<protein>
    <submittedName>
        <fullName evidence="2">Uncharacterized protein</fullName>
    </submittedName>
</protein>
<reference evidence="2 3" key="1">
    <citation type="submission" date="2017-09" db="EMBL/GenBank/DDBJ databases">
        <title>Comparative genomics of rhizobia isolated from Phaseolus vulgaris in China.</title>
        <authorList>
            <person name="Tong W."/>
        </authorList>
    </citation>
    <scope>NUCLEOTIDE SEQUENCE [LARGE SCALE GENOMIC DNA]</scope>
    <source>
        <strain evidence="2 3">C5</strain>
    </source>
</reference>
<accession>A0A2A6JE95</accession>
<dbReference type="AlphaFoldDB" id="A0A2A6JE95"/>
<evidence type="ECO:0000256" key="1">
    <source>
        <dbReference type="SAM" id="Phobius"/>
    </source>
</evidence>
<gene>
    <name evidence="2" type="ORF">CO666_10100</name>
</gene>
<keyword evidence="3" id="KW-1185">Reference proteome</keyword>